<evidence type="ECO:0000313" key="1">
    <source>
        <dbReference type="EMBL" id="SJZ91940.1"/>
    </source>
</evidence>
<evidence type="ECO:0000313" key="2">
    <source>
        <dbReference type="Proteomes" id="UP000190395"/>
    </source>
</evidence>
<dbReference type="GeneID" id="303367867"/>
<organism evidence="1 2">
    <name type="scientific">Treponema berlinense</name>
    <dbReference type="NCBI Taxonomy" id="225004"/>
    <lineage>
        <taxon>Bacteria</taxon>
        <taxon>Pseudomonadati</taxon>
        <taxon>Spirochaetota</taxon>
        <taxon>Spirochaetia</taxon>
        <taxon>Spirochaetales</taxon>
        <taxon>Treponemataceae</taxon>
        <taxon>Treponema</taxon>
    </lineage>
</organism>
<dbReference type="Proteomes" id="UP000190395">
    <property type="component" value="Unassembled WGS sequence"/>
</dbReference>
<gene>
    <name evidence="1" type="ORF">SAMN02745152_01635</name>
</gene>
<protein>
    <submittedName>
        <fullName evidence="1">Uncharacterized protein</fullName>
    </submittedName>
</protein>
<dbReference type="STRING" id="225004.SAMN02745152_01635"/>
<sequence>MNKLTAKARITEVDGLSDSIIRIFGADTKAQEDTFLKGQIAELTTLSDAITAAILQDKAVSNLDEADSRRDEAVRNLGALLSGYAVFPLEEKKAAALCLKTVYDKYAKSGILSASYVSESSMIESMLGDFTAAEAKANIEKLDGVAEMVSAIRTAQDNFTAANDAFVKAEGSKGASASSYKKPILAIINDKIVPYLNTMAIVGNTAVADFAKGVESEISRVNETVAKRGK</sequence>
<dbReference type="Pfam" id="PF19775">
    <property type="entry name" value="DUF6261"/>
    <property type="match status" value="1"/>
</dbReference>
<dbReference type="InterPro" id="IPR046228">
    <property type="entry name" value="DUF6261"/>
</dbReference>
<reference evidence="1 2" key="1">
    <citation type="submission" date="2017-02" db="EMBL/GenBank/DDBJ databases">
        <authorList>
            <person name="Peterson S.W."/>
        </authorList>
    </citation>
    <scope>NUCLEOTIDE SEQUENCE [LARGE SCALE GENOMIC DNA]</scope>
    <source>
        <strain evidence="1 2">ATCC BAA-909</strain>
    </source>
</reference>
<accession>A0A1T4PK54</accession>
<dbReference type="AlphaFoldDB" id="A0A1T4PK54"/>
<dbReference type="OrthoDB" id="360910at2"/>
<proteinExistence type="predicted"/>
<keyword evidence="2" id="KW-1185">Reference proteome</keyword>
<dbReference type="RefSeq" id="WP_078931368.1">
    <property type="nucleotide sequence ID" value="NZ_FUXC01000009.1"/>
</dbReference>
<name>A0A1T4PK54_9SPIR</name>
<dbReference type="EMBL" id="FUXC01000009">
    <property type="protein sequence ID" value="SJZ91940.1"/>
    <property type="molecule type" value="Genomic_DNA"/>
</dbReference>